<sequence>MIDTHCHLDLVAKSLDIDTVIEQAKIAGVTHFIVPSTHHLSWSAVRLLSERFSGVYYALGVHPLFISEDSLEYMGSLESILVQDAKSHRRCVAIGECGLDFFRGRENETLQTEVFRYQLKLANKCQLPVIIHARKSHQEILAILKQEPVLKGGVIHGFSGSFELAMSYIRLGFYIGVGGTITYERAKKTRTTVSRIPLNRIVLETDAPDMPIDGYQGDINQPKRLKLVLSSLNVMRCEDVQTVASQLINNSKTLFDFCDG</sequence>
<comment type="similarity">
    <text evidence="1">Belongs to the metallo-dependent hydrolases superfamily. TatD-type hydrolase family.</text>
</comment>
<feature type="binding site" evidence="4">
    <location>
        <position position="132"/>
    </location>
    <ligand>
        <name>a divalent metal cation</name>
        <dbReference type="ChEBI" id="CHEBI:60240"/>
        <label>2</label>
    </ligand>
</feature>
<feature type="binding site" evidence="4">
    <location>
        <position position="7"/>
    </location>
    <ligand>
        <name>a divalent metal cation</name>
        <dbReference type="ChEBI" id="CHEBI:60240"/>
        <label>1</label>
    </ligand>
</feature>
<keyword evidence="6" id="KW-1185">Reference proteome</keyword>
<dbReference type="Pfam" id="PF01026">
    <property type="entry name" value="TatD_DNase"/>
    <property type="match status" value="1"/>
</dbReference>
<organism evidence="5 6">
    <name type="scientific">Vibrio gelatinilyticus</name>
    <dbReference type="NCBI Taxonomy" id="2893468"/>
    <lineage>
        <taxon>Bacteria</taxon>
        <taxon>Pseudomonadati</taxon>
        <taxon>Pseudomonadota</taxon>
        <taxon>Gammaproteobacteria</taxon>
        <taxon>Vibrionales</taxon>
        <taxon>Vibrionaceae</taxon>
        <taxon>Vibrio</taxon>
    </lineage>
</organism>
<dbReference type="GO" id="GO:0016788">
    <property type="term" value="F:hydrolase activity, acting on ester bonds"/>
    <property type="evidence" value="ECO:0007669"/>
    <property type="project" value="InterPro"/>
</dbReference>
<dbReference type="InterPro" id="IPR001130">
    <property type="entry name" value="TatD-like"/>
</dbReference>
<keyword evidence="2 4" id="KW-0479">Metal-binding</keyword>
<dbReference type="InterPro" id="IPR015991">
    <property type="entry name" value="TatD/YcfH-like"/>
</dbReference>
<feature type="binding site" evidence="4">
    <location>
        <position position="156"/>
    </location>
    <ligand>
        <name>a divalent metal cation</name>
        <dbReference type="ChEBI" id="CHEBI:60240"/>
        <label>2</label>
    </ligand>
</feature>
<dbReference type="EMBL" id="JAJNNZ010000002">
    <property type="protein sequence ID" value="MCJ2375801.1"/>
    <property type="molecule type" value="Genomic_DNA"/>
</dbReference>
<dbReference type="Proteomes" id="UP001139488">
    <property type="component" value="Unassembled WGS sequence"/>
</dbReference>
<dbReference type="InterPro" id="IPR032466">
    <property type="entry name" value="Metal_Hydrolase"/>
</dbReference>
<evidence type="ECO:0000313" key="6">
    <source>
        <dbReference type="Proteomes" id="UP001139488"/>
    </source>
</evidence>
<dbReference type="PROSITE" id="PS01091">
    <property type="entry name" value="TATD_3"/>
    <property type="match status" value="1"/>
</dbReference>
<feature type="binding site" evidence="4">
    <location>
        <position position="5"/>
    </location>
    <ligand>
        <name>a divalent metal cation</name>
        <dbReference type="ChEBI" id="CHEBI:60240"/>
        <label>1</label>
    </ligand>
</feature>
<dbReference type="PANTHER" id="PTHR46124:SF3">
    <property type="entry name" value="HYDROLASE"/>
    <property type="match status" value="1"/>
</dbReference>
<dbReference type="GO" id="GO:0046872">
    <property type="term" value="F:metal ion binding"/>
    <property type="evidence" value="ECO:0007669"/>
    <property type="project" value="UniProtKB-KW"/>
</dbReference>
<dbReference type="RefSeq" id="WP_244355189.1">
    <property type="nucleotide sequence ID" value="NZ_JAJNNZ010000002.1"/>
</dbReference>
<dbReference type="PANTHER" id="PTHR46124">
    <property type="entry name" value="D-AMINOACYL-TRNA DEACYLASE"/>
    <property type="match status" value="1"/>
</dbReference>
<feature type="binding site" evidence="4">
    <location>
        <position position="206"/>
    </location>
    <ligand>
        <name>a divalent metal cation</name>
        <dbReference type="ChEBI" id="CHEBI:60240"/>
        <label>1</label>
    </ligand>
</feature>
<dbReference type="GO" id="GO:0004536">
    <property type="term" value="F:DNA nuclease activity"/>
    <property type="evidence" value="ECO:0007669"/>
    <property type="project" value="InterPro"/>
</dbReference>
<dbReference type="AlphaFoldDB" id="A0A9X1W971"/>
<evidence type="ECO:0000256" key="3">
    <source>
        <dbReference type="ARBA" id="ARBA00022801"/>
    </source>
</evidence>
<evidence type="ECO:0000256" key="4">
    <source>
        <dbReference type="PIRSR" id="PIRSR005902-1"/>
    </source>
</evidence>
<dbReference type="CDD" id="cd01310">
    <property type="entry name" value="TatD_DNAse"/>
    <property type="match status" value="1"/>
</dbReference>
<proteinExistence type="inferred from homology"/>
<dbReference type="FunFam" id="3.20.20.140:FF:000005">
    <property type="entry name" value="TatD family hydrolase"/>
    <property type="match status" value="1"/>
</dbReference>
<feature type="binding site" evidence="4">
    <location>
        <position position="96"/>
    </location>
    <ligand>
        <name>a divalent metal cation</name>
        <dbReference type="ChEBI" id="CHEBI:60240"/>
        <label>1</label>
    </ligand>
</feature>
<keyword evidence="3 5" id="KW-0378">Hydrolase</keyword>
<dbReference type="PIRSF" id="PIRSF005902">
    <property type="entry name" value="DNase_TatD"/>
    <property type="match status" value="1"/>
</dbReference>
<dbReference type="SUPFAM" id="SSF51556">
    <property type="entry name" value="Metallo-dependent hydrolases"/>
    <property type="match status" value="1"/>
</dbReference>
<gene>
    <name evidence="5" type="ORF">LNL84_03035</name>
</gene>
<protein>
    <submittedName>
        <fullName evidence="5">TatD family hydrolase</fullName>
    </submittedName>
</protein>
<dbReference type="Gene3D" id="3.20.20.140">
    <property type="entry name" value="Metal-dependent hydrolases"/>
    <property type="match status" value="1"/>
</dbReference>
<reference evidence="5" key="1">
    <citation type="submission" date="2021-11" db="EMBL/GenBank/DDBJ databases">
        <title>Vibrio ZSDE26 sp. nov. and Vibrio ZSDZ34 sp. nov., isolated from coastal seawater in Qingdao.</title>
        <authorList>
            <person name="Zhang P."/>
        </authorList>
    </citation>
    <scope>NUCLEOTIDE SEQUENCE</scope>
    <source>
        <strain evidence="5">ZSDZ34</strain>
    </source>
</reference>
<dbReference type="GO" id="GO:0005829">
    <property type="term" value="C:cytosol"/>
    <property type="evidence" value="ECO:0007669"/>
    <property type="project" value="TreeGrafter"/>
</dbReference>
<comment type="caution">
    <text evidence="5">The sequence shown here is derived from an EMBL/GenBank/DDBJ whole genome shotgun (WGS) entry which is preliminary data.</text>
</comment>
<accession>A0A9X1W971</accession>
<dbReference type="InterPro" id="IPR018228">
    <property type="entry name" value="DNase_TatD-rel_CS"/>
</dbReference>
<name>A0A9X1W971_9VIBR</name>
<evidence type="ECO:0000313" key="5">
    <source>
        <dbReference type="EMBL" id="MCJ2375801.1"/>
    </source>
</evidence>
<dbReference type="PROSITE" id="PS01137">
    <property type="entry name" value="TATD_1"/>
    <property type="match status" value="1"/>
</dbReference>
<dbReference type="NCBIfam" id="TIGR00010">
    <property type="entry name" value="YchF/TatD family DNA exonuclease"/>
    <property type="match status" value="1"/>
</dbReference>
<evidence type="ECO:0000256" key="1">
    <source>
        <dbReference type="ARBA" id="ARBA00009275"/>
    </source>
</evidence>
<evidence type="ECO:0000256" key="2">
    <source>
        <dbReference type="ARBA" id="ARBA00022723"/>
    </source>
</evidence>